<organism evidence="9 10">
    <name type="scientific">Cavenderia fasciculata</name>
    <name type="common">Slime mold</name>
    <name type="synonym">Dictyostelium fasciculatum</name>
    <dbReference type="NCBI Taxonomy" id="261658"/>
    <lineage>
        <taxon>Eukaryota</taxon>
        <taxon>Amoebozoa</taxon>
        <taxon>Evosea</taxon>
        <taxon>Eumycetozoa</taxon>
        <taxon>Dictyostelia</taxon>
        <taxon>Acytosteliales</taxon>
        <taxon>Cavenderiaceae</taxon>
        <taxon>Cavenderia</taxon>
    </lineage>
</organism>
<dbReference type="SMART" id="SM00320">
    <property type="entry name" value="WD40"/>
    <property type="match status" value="4"/>
</dbReference>
<dbReference type="OrthoDB" id="339900at2759"/>
<dbReference type="InterPro" id="IPR015943">
    <property type="entry name" value="WD40/YVTN_repeat-like_dom_sf"/>
</dbReference>
<keyword evidence="3 6" id="KW-0819">tRNA processing</keyword>
<dbReference type="PROSITE" id="PS50294">
    <property type="entry name" value="WD_REPEATS_REGION"/>
    <property type="match status" value="1"/>
</dbReference>
<evidence type="ECO:0000313" key="10">
    <source>
        <dbReference type="Proteomes" id="UP000007797"/>
    </source>
</evidence>
<sequence>MTTIKKVPISNFASNDQLGLIAYSLNNILRVFNTKTSTFINIDATKQHQEAIKSIEFSKDGTHLITSSNDKTIKVWNTTDLSCINSIDTPKKISSAQLTLDNKSVVIADKAGDVYIYNLDDTKEKLEKDKKDVEDGEEKNLLLGHFSSITDMIFSDCHKYILTADRDEKVRVSKYPHAFDIESFCLGHTQFVSKLLIKNDILLTGSGDGTIKVWKWKDGQLLQSINMFDKIKNEAPEPAAVLTTIPLYISNDRVYVYVEEHSTLFTFKYANNVIDESSFSSIQLESSPLAVQAVDSGNVLLVSLWATTDTTPLVVAIDTAKSVVIPDHSLAKTLNEKTEVPALGDKELKELFDTTLQSQFKKYSGLSERKKIHMENKNKDDQPEAPLKLRKMTTEGAAEVSK</sequence>
<keyword evidence="4 6" id="KW-0677">Repeat</keyword>
<dbReference type="STRING" id="1054147.F4QC20"/>
<dbReference type="Gene3D" id="2.130.10.10">
    <property type="entry name" value="YVTN repeat-like/Quinoprotein amine dehydrogenase"/>
    <property type="match status" value="2"/>
</dbReference>
<accession>F4QC20</accession>
<dbReference type="InterPro" id="IPR036322">
    <property type="entry name" value="WD40_repeat_dom_sf"/>
</dbReference>
<evidence type="ECO:0000256" key="3">
    <source>
        <dbReference type="ARBA" id="ARBA00022694"/>
    </source>
</evidence>
<comment type="function">
    <text evidence="6">Required for the formation of N(7)-methylguanine at position 46 (m7G46) in tRNA. In the complex, it is required to stabilize and induce conformational changes of the catalytic subunit.</text>
</comment>
<dbReference type="GO" id="GO:0043527">
    <property type="term" value="C:tRNA methyltransferase complex"/>
    <property type="evidence" value="ECO:0007669"/>
    <property type="project" value="TreeGrafter"/>
</dbReference>
<feature type="repeat" description="WD" evidence="7">
    <location>
        <begin position="185"/>
        <end position="224"/>
    </location>
</feature>
<keyword evidence="10" id="KW-1185">Reference proteome</keyword>
<evidence type="ECO:0000313" key="9">
    <source>
        <dbReference type="EMBL" id="EGG13507.1"/>
    </source>
</evidence>
<comment type="similarity">
    <text evidence="6">Belongs to the WD repeat TRM82 family.</text>
</comment>
<dbReference type="Pfam" id="PF00400">
    <property type="entry name" value="WD40"/>
    <property type="match status" value="3"/>
</dbReference>
<dbReference type="PANTHER" id="PTHR16288">
    <property type="entry name" value="WD40 REPEAT PROTEIN 4"/>
    <property type="match status" value="1"/>
</dbReference>
<dbReference type="GeneID" id="14865338"/>
<dbReference type="GO" id="GO:0005829">
    <property type="term" value="C:cytosol"/>
    <property type="evidence" value="ECO:0007669"/>
    <property type="project" value="TreeGrafter"/>
</dbReference>
<name>F4QC20_CACFS</name>
<dbReference type="PANTHER" id="PTHR16288:SF0">
    <property type="entry name" value="TRNA (GUANINE-N(7)-)-METHYLTRANSFERASE NON-CATALYTIC SUBUNIT WDR4"/>
    <property type="match status" value="1"/>
</dbReference>
<dbReference type="OMA" id="VSHYPNC"/>
<proteinExistence type="inferred from homology"/>
<dbReference type="HAMAP" id="MF_03056">
    <property type="entry name" value="TRM82"/>
    <property type="match status" value="1"/>
</dbReference>
<feature type="region of interest" description="Disordered" evidence="8">
    <location>
        <begin position="371"/>
        <end position="402"/>
    </location>
</feature>
<evidence type="ECO:0000256" key="5">
    <source>
        <dbReference type="ARBA" id="ARBA00023242"/>
    </source>
</evidence>
<dbReference type="RefSeq" id="XP_004350211.1">
    <property type="nucleotide sequence ID" value="XM_004350161.1"/>
</dbReference>
<protein>
    <recommendedName>
        <fullName evidence="6">tRNA (guanine-N(7)-)-methyltransferase non-catalytic subunit</fullName>
    </recommendedName>
    <alternativeName>
        <fullName evidence="6">WD repeat-containing protein 4 homolog</fullName>
    </alternativeName>
</protein>
<dbReference type="SUPFAM" id="SSF50978">
    <property type="entry name" value="WD40 repeat-like"/>
    <property type="match status" value="1"/>
</dbReference>
<dbReference type="EMBL" id="GL883029">
    <property type="protein sequence ID" value="EGG13507.1"/>
    <property type="molecule type" value="Genomic_DNA"/>
</dbReference>
<comment type="subunit">
    <text evidence="6">Forms a heterodimer with the catalytic subunit.</text>
</comment>
<dbReference type="Proteomes" id="UP000007797">
    <property type="component" value="Unassembled WGS sequence"/>
</dbReference>
<dbReference type="PROSITE" id="PS50082">
    <property type="entry name" value="WD_REPEATS_2"/>
    <property type="match status" value="2"/>
</dbReference>
<evidence type="ECO:0000256" key="7">
    <source>
        <dbReference type="PROSITE-ProRule" id="PRU00221"/>
    </source>
</evidence>
<evidence type="ECO:0000256" key="8">
    <source>
        <dbReference type="SAM" id="MobiDB-lite"/>
    </source>
</evidence>
<comment type="pathway">
    <text evidence="6">tRNA modification; N(7)-methylguanine-tRNA biosynthesis.</text>
</comment>
<reference evidence="10" key="1">
    <citation type="journal article" date="2011" name="Genome Res.">
        <title>Phylogeny-wide analysis of social amoeba genomes highlights ancient origins for complex intercellular communication.</title>
        <authorList>
            <person name="Heidel A.J."/>
            <person name="Lawal H.M."/>
            <person name="Felder M."/>
            <person name="Schilde C."/>
            <person name="Helps N.R."/>
            <person name="Tunggal B."/>
            <person name="Rivero F."/>
            <person name="John U."/>
            <person name="Schleicher M."/>
            <person name="Eichinger L."/>
            <person name="Platzer M."/>
            <person name="Noegel A.A."/>
            <person name="Schaap P."/>
            <person name="Gloeckner G."/>
        </authorList>
    </citation>
    <scope>NUCLEOTIDE SEQUENCE [LARGE SCALE GENOMIC DNA]</scope>
    <source>
        <strain evidence="10">SH3</strain>
    </source>
</reference>
<gene>
    <name evidence="9" type="primary">wdr4</name>
    <name evidence="9" type="ORF">DFA_11268</name>
</gene>
<comment type="subcellular location">
    <subcellularLocation>
        <location evidence="1 6">Nucleus</location>
    </subcellularLocation>
</comment>
<dbReference type="GO" id="GO:0005634">
    <property type="term" value="C:nucleus"/>
    <property type="evidence" value="ECO:0007669"/>
    <property type="project" value="UniProtKB-SubCell"/>
</dbReference>
<evidence type="ECO:0000256" key="4">
    <source>
        <dbReference type="ARBA" id="ARBA00022737"/>
    </source>
</evidence>
<dbReference type="InterPro" id="IPR028884">
    <property type="entry name" value="Trm82"/>
</dbReference>
<dbReference type="UniPathway" id="UPA00989"/>
<dbReference type="KEGG" id="dfa:DFA_11268"/>
<dbReference type="GO" id="GO:0106004">
    <property type="term" value="P:tRNA (guanine-N7)-methylation"/>
    <property type="evidence" value="ECO:0007669"/>
    <property type="project" value="UniProtKB-UniRule"/>
</dbReference>
<feature type="compositionally biased region" description="Basic and acidic residues" evidence="8">
    <location>
        <begin position="371"/>
        <end position="382"/>
    </location>
</feature>
<evidence type="ECO:0000256" key="1">
    <source>
        <dbReference type="ARBA" id="ARBA00004123"/>
    </source>
</evidence>
<dbReference type="AlphaFoldDB" id="F4QC20"/>
<keyword evidence="5 6" id="KW-0539">Nucleus</keyword>
<feature type="repeat" description="WD" evidence="7">
    <location>
        <begin position="45"/>
        <end position="86"/>
    </location>
</feature>
<dbReference type="InterPro" id="IPR001680">
    <property type="entry name" value="WD40_rpt"/>
</dbReference>
<evidence type="ECO:0000256" key="2">
    <source>
        <dbReference type="ARBA" id="ARBA00022574"/>
    </source>
</evidence>
<keyword evidence="2 6" id="KW-0853">WD repeat</keyword>
<evidence type="ECO:0000256" key="6">
    <source>
        <dbReference type="HAMAP-Rule" id="MF_03056"/>
    </source>
</evidence>